<sequence>MDPQWLAAWRDDLDSRLQPFFAGFERIHGYPPGDNRIVAATSGEVDATVPHSLIDFYRVIEEVSLPDVGNGYWIHPADHDFSGGVFASDGGGILFAVRADGTVWRSGTASRDGEFEPVAEDLKDFLDQLRRAVIRFIETGEPGSL</sequence>
<keyword evidence="2" id="KW-1185">Reference proteome</keyword>
<reference evidence="1 2" key="1">
    <citation type="submission" date="2021-01" db="EMBL/GenBank/DDBJ databases">
        <title>Whole genome shotgun sequence of Actinoplanes humidus NBRC 14915.</title>
        <authorList>
            <person name="Komaki H."/>
            <person name="Tamura T."/>
        </authorList>
    </citation>
    <scope>NUCLEOTIDE SEQUENCE [LARGE SCALE GENOMIC DNA]</scope>
    <source>
        <strain evidence="1 2">NBRC 14915</strain>
    </source>
</reference>
<comment type="caution">
    <text evidence="1">The sequence shown here is derived from an EMBL/GenBank/DDBJ whole genome shotgun (WGS) entry which is preliminary data.</text>
</comment>
<evidence type="ECO:0000313" key="2">
    <source>
        <dbReference type="Proteomes" id="UP000603200"/>
    </source>
</evidence>
<dbReference type="RefSeq" id="WP_203839316.1">
    <property type="nucleotide sequence ID" value="NZ_BAAATV010000002.1"/>
</dbReference>
<dbReference type="Proteomes" id="UP000603200">
    <property type="component" value="Unassembled WGS sequence"/>
</dbReference>
<organism evidence="1 2">
    <name type="scientific">Winogradskya humida</name>
    <dbReference type="NCBI Taxonomy" id="113566"/>
    <lineage>
        <taxon>Bacteria</taxon>
        <taxon>Bacillati</taxon>
        <taxon>Actinomycetota</taxon>
        <taxon>Actinomycetes</taxon>
        <taxon>Micromonosporales</taxon>
        <taxon>Micromonosporaceae</taxon>
        <taxon>Winogradskya</taxon>
    </lineage>
</organism>
<proteinExistence type="predicted"/>
<protein>
    <recommendedName>
        <fullName evidence="3">SMI1/KNR4 family protein SUKH-1</fullName>
    </recommendedName>
</protein>
<evidence type="ECO:0008006" key="3">
    <source>
        <dbReference type="Google" id="ProtNLM"/>
    </source>
</evidence>
<gene>
    <name evidence="1" type="ORF">Ahu01nite_053270</name>
</gene>
<name>A0ABQ3ZUE5_9ACTN</name>
<dbReference type="EMBL" id="BOMN01000067">
    <property type="protein sequence ID" value="GIE22225.1"/>
    <property type="molecule type" value="Genomic_DNA"/>
</dbReference>
<accession>A0ABQ3ZUE5</accession>
<evidence type="ECO:0000313" key="1">
    <source>
        <dbReference type="EMBL" id="GIE22225.1"/>
    </source>
</evidence>